<feature type="domain" description="Peptidase S1" evidence="3">
    <location>
        <begin position="42"/>
        <end position="330"/>
    </location>
</feature>
<comment type="similarity">
    <text evidence="2">Belongs to the peptidase S1 family. CLIP subfamily.</text>
</comment>
<dbReference type="Pfam" id="PF00089">
    <property type="entry name" value="Trypsin"/>
    <property type="match status" value="1"/>
</dbReference>
<dbReference type="AlphaFoldDB" id="A0A8S1D8Q4"/>
<comment type="caution">
    <text evidence="4">The sequence shown here is derived from an EMBL/GenBank/DDBJ whole genome shotgun (WGS) entry which is preliminary data.</text>
</comment>
<dbReference type="GO" id="GO:0004252">
    <property type="term" value="F:serine-type endopeptidase activity"/>
    <property type="evidence" value="ECO:0007669"/>
    <property type="project" value="InterPro"/>
</dbReference>
<dbReference type="OrthoDB" id="6147874at2759"/>
<organism evidence="4 5">
    <name type="scientific">Cloeon dipterum</name>
    <dbReference type="NCBI Taxonomy" id="197152"/>
    <lineage>
        <taxon>Eukaryota</taxon>
        <taxon>Metazoa</taxon>
        <taxon>Ecdysozoa</taxon>
        <taxon>Arthropoda</taxon>
        <taxon>Hexapoda</taxon>
        <taxon>Insecta</taxon>
        <taxon>Pterygota</taxon>
        <taxon>Palaeoptera</taxon>
        <taxon>Ephemeroptera</taxon>
        <taxon>Pisciforma</taxon>
        <taxon>Baetidae</taxon>
        <taxon>Cloeon</taxon>
    </lineage>
</organism>
<gene>
    <name evidence="4" type="ORF">CLODIP_2_CD10111</name>
</gene>
<evidence type="ECO:0000313" key="5">
    <source>
        <dbReference type="Proteomes" id="UP000494165"/>
    </source>
</evidence>
<dbReference type="InterPro" id="IPR051487">
    <property type="entry name" value="Ser/Thr_Proteases_Immune/Dev"/>
</dbReference>
<sequence length="335" mass="38472">MREHQSAENKKLYTTPGQHQEEIKLIKNGNLDSSSFSQLYPVRHAVQCFSSSIFRRRRELEFRKLRHQFFRQTAGSKREANQKFLHTLERVLVFFTYVKGECSSKKIKVEDVIEINHTPIPGERLTITFHLFTTQKMPSDIIPICLFNRGSQAEKSSDSPYYAWLRLFARGTILLREVLRSRRIVSYNQCFPKQRTTVFFASRIPIRIMAVGFGILDDYSLPDSLQEARLPIRSNKECFSSDRSFFGKYLRPGDNFCAGYTNGTSACVGDSGGGLSVEKGGRWFIRGIVSFGRARRVNFNGSVQTVCNPNSYSFFADVASYLNWIVQNTPDIFIK</sequence>
<dbReference type="PANTHER" id="PTHR24256">
    <property type="entry name" value="TRYPTASE-RELATED"/>
    <property type="match status" value="1"/>
</dbReference>
<dbReference type="InterPro" id="IPR043504">
    <property type="entry name" value="Peptidase_S1_PA_chymotrypsin"/>
</dbReference>
<evidence type="ECO:0000313" key="4">
    <source>
        <dbReference type="EMBL" id="CAB3376978.1"/>
    </source>
</evidence>
<protein>
    <recommendedName>
        <fullName evidence="3">Peptidase S1 domain-containing protein</fullName>
    </recommendedName>
</protein>
<evidence type="ECO:0000259" key="3">
    <source>
        <dbReference type="PROSITE" id="PS50240"/>
    </source>
</evidence>
<evidence type="ECO:0000256" key="1">
    <source>
        <dbReference type="ARBA" id="ARBA00023157"/>
    </source>
</evidence>
<proteinExistence type="inferred from homology"/>
<dbReference type="InterPro" id="IPR009003">
    <property type="entry name" value="Peptidase_S1_PA"/>
</dbReference>
<dbReference type="GO" id="GO:0006508">
    <property type="term" value="P:proteolysis"/>
    <property type="evidence" value="ECO:0007669"/>
    <property type="project" value="InterPro"/>
</dbReference>
<dbReference type="Proteomes" id="UP000494165">
    <property type="component" value="Unassembled WGS sequence"/>
</dbReference>
<dbReference type="InterPro" id="IPR001254">
    <property type="entry name" value="Trypsin_dom"/>
</dbReference>
<dbReference type="Gene3D" id="2.40.10.10">
    <property type="entry name" value="Trypsin-like serine proteases"/>
    <property type="match status" value="1"/>
</dbReference>
<name>A0A8S1D8Q4_9INSE</name>
<dbReference type="EMBL" id="CADEPI010000137">
    <property type="protein sequence ID" value="CAB3376978.1"/>
    <property type="molecule type" value="Genomic_DNA"/>
</dbReference>
<accession>A0A8S1D8Q4</accession>
<evidence type="ECO:0000256" key="2">
    <source>
        <dbReference type="ARBA" id="ARBA00024195"/>
    </source>
</evidence>
<dbReference type="SUPFAM" id="SSF50494">
    <property type="entry name" value="Trypsin-like serine proteases"/>
    <property type="match status" value="1"/>
</dbReference>
<dbReference type="PROSITE" id="PS50240">
    <property type="entry name" value="TRYPSIN_DOM"/>
    <property type="match status" value="1"/>
</dbReference>
<keyword evidence="5" id="KW-1185">Reference proteome</keyword>
<keyword evidence="1" id="KW-1015">Disulfide bond</keyword>
<dbReference type="SMART" id="SM00020">
    <property type="entry name" value="Tryp_SPc"/>
    <property type="match status" value="1"/>
</dbReference>
<reference evidence="4 5" key="1">
    <citation type="submission" date="2020-04" db="EMBL/GenBank/DDBJ databases">
        <authorList>
            <person name="Alioto T."/>
            <person name="Alioto T."/>
            <person name="Gomez Garrido J."/>
        </authorList>
    </citation>
    <scope>NUCLEOTIDE SEQUENCE [LARGE SCALE GENOMIC DNA]</scope>
</reference>